<protein>
    <submittedName>
        <fullName evidence="2">DUF4857 domain-containing protein</fullName>
    </submittedName>
</protein>
<evidence type="ECO:0000256" key="1">
    <source>
        <dbReference type="SAM" id="Phobius"/>
    </source>
</evidence>
<dbReference type="Pfam" id="PF16149">
    <property type="entry name" value="DUF4857"/>
    <property type="match status" value="1"/>
</dbReference>
<dbReference type="RefSeq" id="WP_101534422.1">
    <property type="nucleotide sequence ID" value="NZ_PKUQ01000024.1"/>
</dbReference>
<dbReference type="Proteomes" id="UP000234881">
    <property type="component" value="Unassembled WGS sequence"/>
</dbReference>
<accession>A0A2N5XQ08</accession>
<feature type="transmembrane region" description="Helical" evidence="1">
    <location>
        <begin position="359"/>
        <end position="379"/>
    </location>
</feature>
<dbReference type="OrthoDB" id="5906498at2"/>
<sequence>MTARLARYASLLLAVFVLAVWLPQLHNMLFEYRFGKTHLFYSPVIKKFIYKELVGEGHQFIYRDQDEKDYSREEFEALIPFIYYKNMEIWGKLPLLLDGQSFDKTEIKAARQVVELKPTDLGDHSPRIQLFPLLESNPGRARLSFPENVFRPDDKLSFINSDFNRFDEELTNRFGNALKNSGFVYPVKAVFGRVSILKAFDAGYFLTDAKGQFFHLMKVDGEPKISQVALPDGSKVRQLVVAESKRREILGILLDEAGKAYLMGYGDYHILPLILPDYDPDTMELKIIFNPLYRTAVYSDKEVIHAVVMDKSYKVISHHARTMAMARPRLSETIWHVATPFSLQLAKGNSRYLSFIPQFHGWLAIIGNLLSFGIAVFFLKQKGTRISSSIFDLLLVGLTGLYGLIAVVLLPPGVVDGD</sequence>
<proteinExistence type="predicted"/>
<keyword evidence="1" id="KW-0812">Transmembrane</keyword>
<gene>
    <name evidence="2" type="ORF">C0081_13750</name>
</gene>
<organism evidence="2 3">
    <name type="scientific">Cohaesibacter celericrescens</name>
    <dbReference type="NCBI Taxonomy" id="2067669"/>
    <lineage>
        <taxon>Bacteria</taxon>
        <taxon>Pseudomonadati</taxon>
        <taxon>Pseudomonadota</taxon>
        <taxon>Alphaproteobacteria</taxon>
        <taxon>Hyphomicrobiales</taxon>
        <taxon>Cohaesibacteraceae</taxon>
    </lineage>
</organism>
<keyword evidence="1" id="KW-1133">Transmembrane helix</keyword>
<reference evidence="2 3" key="1">
    <citation type="submission" date="2018-01" db="EMBL/GenBank/DDBJ databases">
        <title>The draft genome sequence of Cohaesibacter sp. H1304.</title>
        <authorList>
            <person name="Wang N.-N."/>
            <person name="Du Z.-J."/>
        </authorList>
    </citation>
    <scope>NUCLEOTIDE SEQUENCE [LARGE SCALE GENOMIC DNA]</scope>
    <source>
        <strain evidence="2 3">H1304</strain>
    </source>
</reference>
<evidence type="ECO:0000313" key="2">
    <source>
        <dbReference type="EMBL" id="PLW76611.1"/>
    </source>
</evidence>
<keyword evidence="1" id="KW-0472">Membrane</keyword>
<dbReference type="EMBL" id="PKUQ01000024">
    <property type="protein sequence ID" value="PLW76611.1"/>
    <property type="molecule type" value="Genomic_DNA"/>
</dbReference>
<feature type="transmembrane region" description="Helical" evidence="1">
    <location>
        <begin position="391"/>
        <end position="410"/>
    </location>
</feature>
<dbReference type="AlphaFoldDB" id="A0A2N5XQ08"/>
<evidence type="ECO:0000313" key="3">
    <source>
        <dbReference type="Proteomes" id="UP000234881"/>
    </source>
</evidence>
<comment type="caution">
    <text evidence="2">The sequence shown here is derived from an EMBL/GenBank/DDBJ whole genome shotgun (WGS) entry which is preliminary data.</text>
</comment>
<keyword evidence="3" id="KW-1185">Reference proteome</keyword>
<dbReference type="InterPro" id="IPR032333">
    <property type="entry name" value="DUF4857"/>
</dbReference>
<name>A0A2N5XQ08_9HYPH</name>